<proteinExistence type="predicted"/>
<protein>
    <submittedName>
        <fullName evidence="3">CASP-like protein</fullName>
    </submittedName>
</protein>
<sequence>LAAFHFFEFSFCSNFAFCVTAALRLFGIFCKVSCFINSFHLYPSNLSLFLSNSESVSIFYDLAATFIWNGPKSTGLLRVTEYHWFLYCCLKGLAISILVTFFALQLAAIIGHFAY</sequence>
<name>A0A0R3S7C1_9BILA</name>
<organism evidence="2 3">
    <name type="scientific">Elaeophora elaphi</name>
    <dbReference type="NCBI Taxonomy" id="1147741"/>
    <lineage>
        <taxon>Eukaryota</taxon>
        <taxon>Metazoa</taxon>
        <taxon>Ecdysozoa</taxon>
        <taxon>Nematoda</taxon>
        <taxon>Chromadorea</taxon>
        <taxon>Rhabditida</taxon>
        <taxon>Spirurina</taxon>
        <taxon>Spiruromorpha</taxon>
        <taxon>Filarioidea</taxon>
        <taxon>Onchocercidae</taxon>
        <taxon>Elaeophora</taxon>
    </lineage>
</organism>
<evidence type="ECO:0000256" key="1">
    <source>
        <dbReference type="SAM" id="Phobius"/>
    </source>
</evidence>
<keyword evidence="1" id="KW-0812">Transmembrane</keyword>
<keyword evidence="1" id="KW-1133">Transmembrane helix</keyword>
<evidence type="ECO:0000313" key="2">
    <source>
        <dbReference type="Proteomes" id="UP000050640"/>
    </source>
</evidence>
<keyword evidence="2" id="KW-1185">Reference proteome</keyword>
<accession>A0A0R3S7C1</accession>
<reference evidence="3" key="1">
    <citation type="submission" date="2017-02" db="UniProtKB">
        <authorList>
            <consortium name="WormBaseParasite"/>
        </authorList>
    </citation>
    <scope>IDENTIFICATION</scope>
</reference>
<feature type="transmembrane region" description="Helical" evidence="1">
    <location>
        <begin position="84"/>
        <end position="110"/>
    </location>
</feature>
<feature type="transmembrane region" description="Helical" evidence="1">
    <location>
        <begin position="6"/>
        <end position="26"/>
    </location>
</feature>
<dbReference type="Proteomes" id="UP000050640">
    <property type="component" value="Unplaced"/>
</dbReference>
<dbReference type="AlphaFoldDB" id="A0A0R3S7C1"/>
<dbReference type="WBParaSite" id="EEL_0001069301-mRNA-1">
    <property type="protein sequence ID" value="EEL_0001069301-mRNA-1"/>
    <property type="gene ID" value="EEL_0001069301"/>
</dbReference>
<evidence type="ECO:0000313" key="3">
    <source>
        <dbReference type="WBParaSite" id="EEL_0001069301-mRNA-1"/>
    </source>
</evidence>
<keyword evidence="1" id="KW-0472">Membrane</keyword>